<dbReference type="Proteomes" id="UP001154061">
    <property type="component" value="Unassembled WGS sequence"/>
</dbReference>
<protein>
    <submittedName>
        <fullName evidence="2">Carboxymuconolactone decarboxylase family protein</fullName>
    </submittedName>
</protein>
<dbReference type="GO" id="GO:0051920">
    <property type="term" value="F:peroxiredoxin activity"/>
    <property type="evidence" value="ECO:0007669"/>
    <property type="project" value="InterPro"/>
</dbReference>
<accession>A0A9Q4L290</accession>
<name>A0A9Q4L290_9EURY</name>
<organism evidence="2 3">
    <name type="scientific">Natrinema salsiterrestre</name>
    <dbReference type="NCBI Taxonomy" id="2950540"/>
    <lineage>
        <taxon>Archaea</taxon>
        <taxon>Methanobacteriati</taxon>
        <taxon>Methanobacteriota</taxon>
        <taxon>Stenosarchaea group</taxon>
        <taxon>Halobacteria</taxon>
        <taxon>Halobacteriales</taxon>
        <taxon>Natrialbaceae</taxon>
        <taxon>Natrinema</taxon>
    </lineage>
</organism>
<dbReference type="EMBL" id="JAMQOT010000001">
    <property type="protein sequence ID" value="MDF9744011.1"/>
    <property type="molecule type" value="Genomic_DNA"/>
</dbReference>
<reference evidence="2" key="1">
    <citation type="submission" date="2022-06" db="EMBL/GenBank/DDBJ databases">
        <title>Natrinema sp. a new haloarchaeum isolate from saline soil.</title>
        <authorList>
            <person name="Strakova D."/>
            <person name="Galisteo C."/>
            <person name="Sanchez-Porro C."/>
            <person name="Ventosa A."/>
        </authorList>
    </citation>
    <scope>NUCLEOTIDE SEQUENCE</scope>
    <source>
        <strain evidence="2">S1CR25-10</strain>
    </source>
</reference>
<dbReference type="SUPFAM" id="SSF69118">
    <property type="entry name" value="AhpD-like"/>
    <property type="match status" value="1"/>
</dbReference>
<evidence type="ECO:0000259" key="1">
    <source>
        <dbReference type="Pfam" id="PF02627"/>
    </source>
</evidence>
<dbReference type="InterPro" id="IPR004675">
    <property type="entry name" value="AhpD_core"/>
</dbReference>
<dbReference type="Pfam" id="PF02627">
    <property type="entry name" value="CMD"/>
    <property type="match status" value="1"/>
</dbReference>
<keyword evidence="3" id="KW-1185">Reference proteome</keyword>
<gene>
    <name evidence="2" type="ORF">NDI89_00275</name>
</gene>
<comment type="caution">
    <text evidence="2">The sequence shown here is derived from an EMBL/GenBank/DDBJ whole genome shotgun (WGS) entry which is preliminary data.</text>
</comment>
<feature type="domain" description="Carboxymuconolactone decarboxylase-like" evidence="1">
    <location>
        <begin position="28"/>
        <end position="106"/>
    </location>
</feature>
<dbReference type="AlphaFoldDB" id="A0A9Q4L290"/>
<dbReference type="RefSeq" id="WP_277519458.1">
    <property type="nucleotide sequence ID" value="NZ_JAMQOT010000001.1"/>
</dbReference>
<dbReference type="NCBIfam" id="TIGR00778">
    <property type="entry name" value="ahpD_dom"/>
    <property type="match status" value="1"/>
</dbReference>
<sequence length="134" mass="14831">MVSTETKAEMEEYLGRVPSWIDGLPEPAADHSWRIVRDFELGETELEQREKALIGLGAAAALQCPYCVRFHKAEAKLEEATDEQVSEAVGIASGVRYFSTVLHGAEIGHEEFAAETEEMIDHVRNQQAAPSDDD</sequence>
<dbReference type="Gene3D" id="1.20.1290.10">
    <property type="entry name" value="AhpD-like"/>
    <property type="match status" value="1"/>
</dbReference>
<dbReference type="InterPro" id="IPR029032">
    <property type="entry name" value="AhpD-like"/>
</dbReference>
<dbReference type="InterPro" id="IPR003779">
    <property type="entry name" value="CMD-like"/>
</dbReference>
<evidence type="ECO:0000313" key="2">
    <source>
        <dbReference type="EMBL" id="MDF9744011.1"/>
    </source>
</evidence>
<proteinExistence type="predicted"/>
<evidence type="ECO:0000313" key="3">
    <source>
        <dbReference type="Proteomes" id="UP001154061"/>
    </source>
</evidence>